<feature type="transmembrane region" description="Helical" evidence="10">
    <location>
        <begin position="391"/>
        <end position="410"/>
    </location>
</feature>
<keyword evidence="6 10" id="KW-1133">Transmembrane helix</keyword>
<keyword evidence="12" id="KW-1185">Reference proteome</keyword>
<evidence type="ECO:0000256" key="9">
    <source>
        <dbReference type="ARBA" id="ARBA00061532"/>
    </source>
</evidence>
<feature type="transmembrane region" description="Helical" evidence="10">
    <location>
        <begin position="20"/>
        <end position="38"/>
    </location>
</feature>
<feature type="transmembrane region" description="Helical" evidence="10">
    <location>
        <begin position="416"/>
        <end position="435"/>
    </location>
</feature>
<proteinExistence type="inferred from homology"/>
<evidence type="ECO:0000256" key="1">
    <source>
        <dbReference type="ARBA" id="ARBA00004651"/>
    </source>
</evidence>
<feature type="transmembrane region" description="Helical" evidence="10">
    <location>
        <begin position="146"/>
        <end position="167"/>
    </location>
</feature>
<keyword evidence="4" id="KW-0133">Cell shape</keyword>
<feature type="transmembrane region" description="Helical" evidence="10">
    <location>
        <begin position="58"/>
        <end position="82"/>
    </location>
</feature>
<dbReference type="EMBL" id="JBHSMT010000022">
    <property type="protein sequence ID" value="MFC5474708.1"/>
    <property type="molecule type" value="Genomic_DNA"/>
</dbReference>
<feature type="transmembrane region" description="Helical" evidence="10">
    <location>
        <begin position="319"/>
        <end position="342"/>
    </location>
</feature>
<feature type="transmembrane region" description="Helical" evidence="10">
    <location>
        <begin position="362"/>
        <end position="384"/>
    </location>
</feature>
<dbReference type="PANTHER" id="PTHR47019:SF1">
    <property type="entry name" value="LIPID II FLIPPASE MURJ"/>
    <property type="match status" value="1"/>
</dbReference>
<comment type="caution">
    <text evidence="11">The sequence shown here is derived from an EMBL/GenBank/DDBJ whole genome shotgun (WGS) entry which is preliminary data.</text>
</comment>
<dbReference type="InterPro" id="IPR004268">
    <property type="entry name" value="MurJ"/>
</dbReference>
<evidence type="ECO:0000256" key="3">
    <source>
        <dbReference type="ARBA" id="ARBA00022692"/>
    </source>
</evidence>
<accession>A0ABW0M9Y7</accession>
<organism evidence="11 12">
    <name type="scientific">Paraherbaspirillum soli</name>
    <dbReference type="NCBI Taxonomy" id="631222"/>
    <lineage>
        <taxon>Bacteria</taxon>
        <taxon>Pseudomonadati</taxon>
        <taxon>Pseudomonadota</taxon>
        <taxon>Betaproteobacteria</taxon>
        <taxon>Burkholderiales</taxon>
        <taxon>Oxalobacteraceae</taxon>
        <taxon>Paraherbaspirillum</taxon>
    </lineage>
</organism>
<evidence type="ECO:0000256" key="4">
    <source>
        <dbReference type="ARBA" id="ARBA00022960"/>
    </source>
</evidence>
<evidence type="ECO:0000256" key="6">
    <source>
        <dbReference type="ARBA" id="ARBA00022989"/>
    </source>
</evidence>
<comment type="function">
    <text evidence="8">Involved in peptidoglycan biosynthesis. Transports lipid-linked peptidoglycan precursors from the inner to the outer leaflet of the cytoplasmic membrane.</text>
</comment>
<evidence type="ECO:0000256" key="8">
    <source>
        <dbReference type="ARBA" id="ARBA00060041"/>
    </source>
</evidence>
<feature type="transmembrane region" description="Helical" evidence="10">
    <location>
        <begin position="277"/>
        <end position="298"/>
    </location>
</feature>
<dbReference type="InterPro" id="IPR051050">
    <property type="entry name" value="Lipid_II_flippase_MurJ/MviN"/>
</dbReference>
<evidence type="ECO:0000256" key="2">
    <source>
        <dbReference type="ARBA" id="ARBA00022475"/>
    </source>
</evidence>
<evidence type="ECO:0000256" key="5">
    <source>
        <dbReference type="ARBA" id="ARBA00022984"/>
    </source>
</evidence>
<keyword evidence="7 10" id="KW-0472">Membrane</keyword>
<evidence type="ECO:0000313" key="11">
    <source>
        <dbReference type="EMBL" id="MFC5474708.1"/>
    </source>
</evidence>
<dbReference type="Proteomes" id="UP001596045">
    <property type="component" value="Unassembled WGS sequence"/>
</dbReference>
<reference evidence="12" key="1">
    <citation type="journal article" date="2019" name="Int. J. Syst. Evol. Microbiol.">
        <title>The Global Catalogue of Microorganisms (GCM) 10K type strain sequencing project: providing services to taxonomists for standard genome sequencing and annotation.</title>
        <authorList>
            <consortium name="The Broad Institute Genomics Platform"/>
            <consortium name="The Broad Institute Genome Sequencing Center for Infectious Disease"/>
            <person name="Wu L."/>
            <person name="Ma J."/>
        </authorList>
    </citation>
    <scope>NUCLEOTIDE SEQUENCE [LARGE SCALE GENOMIC DNA]</scope>
    <source>
        <strain evidence="12">JCM 17066</strain>
    </source>
</reference>
<comment type="subcellular location">
    <subcellularLocation>
        <location evidence="1">Cell membrane</location>
        <topology evidence="1">Multi-pass membrane protein</topology>
    </subcellularLocation>
</comment>
<name>A0ABW0M9Y7_9BURK</name>
<evidence type="ECO:0000313" key="12">
    <source>
        <dbReference type="Proteomes" id="UP001596045"/>
    </source>
</evidence>
<feature type="transmembrane region" description="Helical" evidence="10">
    <location>
        <begin position="238"/>
        <end position="265"/>
    </location>
</feature>
<dbReference type="RefSeq" id="WP_378997819.1">
    <property type="nucleotide sequence ID" value="NZ_JBHSMT010000022.1"/>
</dbReference>
<feature type="transmembrane region" description="Helical" evidence="10">
    <location>
        <begin position="199"/>
        <end position="218"/>
    </location>
</feature>
<keyword evidence="5" id="KW-0573">Peptidoglycan synthesis</keyword>
<comment type="similarity">
    <text evidence="9">Belongs to the MurJ/MviN family.</text>
</comment>
<sequence length="448" mass="48207">MKIVNTLSARIRTAQPEHHAIFTGMAWVSLFVIIGKLAGAAKEMAVAYRFGVGVEVDAYLFVLNFISWPIGVWFSVLTVVLVPLAAKMRQDAAGELPRFRAELFGVAIVLGLVLAILARLGLPMVLRSQWAGLPPATAALATHAAPTLAFLLPLGVLISLLSAWMLAAGRHANTLLEGVPAVVIGIAVLISAGSGIEPLVWATVGGFVAHVISLAIPLARRKEIEFPRFTWQSTQWTLFWRGFGIMLAGQALMSLIVIVDQFFAVHVGTGAFATLSYANRILALLLTLGGTVVSRATLPIFSKAHRQGNTQVRRVVTQWAGVMFLVGAVSSAVSWWLAPWVVKLLFERGAFTAQDSAAVSEVLRYALVQLPFYFAGLVLVSGLVSRGMHKLVALSAIANLVVKIFGNYLLVPAMGIKGIALATAFMYIVSFITLYKLTNITENHKGII</sequence>
<gene>
    <name evidence="11" type="primary">murJ</name>
    <name evidence="11" type="ORF">ACFPM8_12160</name>
</gene>
<feature type="transmembrane region" description="Helical" evidence="10">
    <location>
        <begin position="174"/>
        <end position="193"/>
    </location>
</feature>
<evidence type="ECO:0000256" key="7">
    <source>
        <dbReference type="ARBA" id="ARBA00023136"/>
    </source>
</evidence>
<feature type="transmembrane region" description="Helical" evidence="10">
    <location>
        <begin position="103"/>
        <end position="126"/>
    </location>
</feature>
<evidence type="ECO:0000256" key="10">
    <source>
        <dbReference type="SAM" id="Phobius"/>
    </source>
</evidence>
<keyword evidence="3 10" id="KW-0812">Transmembrane</keyword>
<dbReference type="Pfam" id="PF03023">
    <property type="entry name" value="MurJ"/>
    <property type="match status" value="1"/>
</dbReference>
<keyword evidence="2" id="KW-1003">Cell membrane</keyword>
<dbReference type="PANTHER" id="PTHR47019">
    <property type="entry name" value="LIPID II FLIPPASE MURJ"/>
    <property type="match status" value="1"/>
</dbReference>
<protein>
    <submittedName>
        <fullName evidence="11">Murein biosynthesis integral membrane protein MurJ</fullName>
    </submittedName>
</protein>